<evidence type="ECO:0000313" key="2">
    <source>
        <dbReference type="Proteomes" id="UP000593890"/>
    </source>
</evidence>
<dbReference type="EMBL" id="AP023321">
    <property type="protein sequence ID" value="BCI61617.1"/>
    <property type="molecule type" value="Genomic_DNA"/>
</dbReference>
<sequence length="101" mass="11559">MQEKQLLEQMCRQLVASFHPQKIILFNKKVSTDGALSSFKLCVILDTDDVLAAEQKIYLTLDFDLPYDILVYTPAEWDKYSSDPDSFASHVNQKGMVLYHG</sequence>
<dbReference type="RefSeq" id="WP_090265578.1">
    <property type="nucleotide sequence ID" value="NZ_AP023321.1"/>
</dbReference>
<dbReference type="AlphaFoldDB" id="A0A7I8D4C5"/>
<name>A0A7I8D4C5_9FIRM</name>
<evidence type="ECO:0000313" key="1">
    <source>
        <dbReference type="EMBL" id="BCI61617.1"/>
    </source>
</evidence>
<organism evidence="1 2">
    <name type="scientific">Solibaculum mannosilyticum</name>
    <dbReference type="NCBI Taxonomy" id="2780922"/>
    <lineage>
        <taxon>Bacteria</taxon>
        <taxon>Bacillati</taxon>
        <taxon>Bacillota</taxon>
        <taxon>Clostridia</taxon>
        <taxon>Eubacteriales</taxon>
        <taxon>Oscillospiraceae</taxon>
        <taxon>Solibaculum</taxon>
    </lineage>
</organism>
<protein>
    <submittedName>
        <fullName evidence="1">Uncharacterized protein</fullName>
    </submittedName>
</protein>
<accession>A0A7I8D4C5</accession>
<proteinExistence type="predicted"/>
<reference evidence="2" key="1">
    <citation type="submission" date="2020-07" db="EMBL/GenBank/DDBJ databases">
        <title>Complete genome sequencing of Clostridia bacterium strain 12CBH8.</title>
        <authorList>
            <person name="Sakamoto M."/>
            <person name="Murakami T."/>
            <person name="Mori H."/>
        </authorList>
    </citation>
    <scope>NUCLEOTIDE SEQUENCE [LARGE SCALE GENOMIC DNA]</scope>
    <source>
        <strain evidence="2">12CBH8</strain>
    </source>
</reference>
<keyword evidence="2" id="KW-1185">Reference proteome</keyword>
<gene>
    <name evidence="1" type="ORF">C12CBH8_22560</name>
</gene>
<dbReference type="Proteomes" id="UP000593890">
    <property type="component" value="Chromosome"/>
</dbReference>
<dbReference type="KEGG" id="sman:C12CBH8_22560"/>